<evidence type="ECO:0000256" key="1">
    <source>
        <dbReference type="SAM" id="MobiDB-lite"/>
    </source>
</evidence>
<accession>Q1IRQ7</accession>
<dbReference type="OrthoDB" id="9767366at2"/>
<dbReference type="InterPro" id="IPR011059">
    <property type="entry name" value="Metal-dep_hydrolase_composite"/>
</dbReference>
<dbReference type="KEGG" id="aba:Acid345_1441"/>
<feature type="chain" id="PRO_5004191512" evidence="2">
    <location>
        <begin position="18"/>
        <end position="583"/>
    </location>
</feature>
<dbReference type="InterPro" id="IPR032466">
    <property type="entry name" value="Metal_Hydrolase"/>
</dbReference>
<evidence type="ECO:0000313" key="4">
    <source>
        <dbReference type="EMBL" id="ABF40443.1"/>
    </source>
</evidence>
<dbReference type="eggNOG" id="COG1574">
    <property type="taxonomic scope" value="Bacteria"/>
</dbReference>
<feature type="signal peptide" evidence="2">
    <location>
        <begin position="1"/>
        <end position="17"/>
    </location>
</feature>
<dbReference type="InterPro" id="IPR033932">
    <property type="entry name" value="YtcJ-like"/>
</dbReference>
<dbReference type="GO" id="GO:0016810">
    <property type="term" value="F:hydrolase activity, acting on carbon-nitrogen (but not peptide) bonds"/>
    <property type="evidence" value="ECO:0007669"/>
    <property type="project" value="InterPro"/>
</dbReference>
<dbReference type="PANTHER" id="PTHR22642">
    <property type="entry name" value="IMIDAZOLONEPROPIONASE"/>
    <property type="match status" value="1"/>
</dbReference>
<feature type="region of interest" description="Disordered" evidence="1">
    <location>
        <begin position="46"/>
        <end position="68"/>
    </location>
</feature>
<dbReference type="STRING" id="204669.Acid345_1441"/>
<evidence type="ECO:0000256" key="2">
    <source>
        <dbReference type="SAM" id="SignalP"/>
    </source>
</evidence>
<dbReference type="RefSeq" id="WP_011522245.1">
    <property type="nucleotide sequence ID" value="NC_008009.1"/>
</dbReference>
<dbReference type="EnsemblBacteria" id="ABF40443">
    <property type="protein sequence ID" value="ABF40443"/>
    <property type="gene ID" value="Acid345_1441"/>
</dbReference>
<dbReference type="PANTHER" id="PTHR22642:SF2">
    <property type="entry name" value="PROTEIN LONG AFTER FAR-RED 3"/>
    <property type="match status" value="1"/>
</dbReference>
<evidence type="ECO:0000313" key="5">
    <source>
        <dbReference type="Proteomes" id="UP000002432"/>
    </source>
</evidence>
<name>Q1IRQ7_KORVE</name>
<reference evidence="4 5" key="1">
    <citation type="journal article" date="2009" name="Appl. Environ. Microbiol.">
        <title>Three genomes from the phylum Acidobacteria provide insight into the lifestyles of these microorganisms in soils.</title>
        <authorList>
            <person name="Ward N.L."/>
            <person name="Challacombe J.F."/>
            <person name="Janssen P.H."/>
            <person name="Henrissat B."/>
            <person name="Coutinho P.M."/>
            <person name="Wu M."/>
            <person name="Xie G."/>
            <person name="Haft D.H."/>
            <person name="Sait M."/>
            <person name="Badger J."/>
            <person name="Barabote R.D."/>
            <person name="Bradley B."/>
            <person name="Brettin T.S."/>
            <person name="Brinkac L.M."/>
            <person name="Bruce D."/>
            <person name="Creasy T."/>
            <person name="Daugherty S.C."/>
            <person name="Davidsen T.M."/>
            <person name="DeBoy R.T."/>
            <person name="Detter J.C."/>
            <person name="Dodson R.J."/>
            <person name="Durkin A.S."/>
            <person name="Ganapathy A."/>
            <person name="Gwinn-Giglio M."/>
            <person name="Han C.S."/>
            <person name="Khouri H."/>
            <person name="Kiss H."/>
            <person name="Kothari S.P."/>
            <person name="Madupu R."/>
            <person name="Nelson K.E."/>
            <person name="Nelson W.C."/>
            <person name="Paulsen I."/>
            <person name="Penn K."/>
            <person name="Ren Q."/>
            <person name="Rosovitz M.J."/>
            <person name="Selengut J.D."/>
            <person name="Shrivastava S."/>
            <person name="Sullivan S.A."/>
            <person name="Tapia R."/>
            <person name="Thompson L.S."/>
            <person name="Watkins K.L."/>
            <person name="Yang Q."/>
            <person name="Yu C."/>
            <person name="Zafar N."/>
            <person name="Zhou L."/>
            <person name="Kuske C.R."/>
        </authorList>
    </citation>
    <scope>NUCLEOTIDE SEQUENCE [LARGE SCALE GENOMIC DNA]</scope>
    <source>
        <strain evidence="4 5">Ellin345</strain>
    </source>
</reference>
<dbReference type="Gene3D" id="3.10.310.70">
    <property type="match status" value="1"/>
</dbReference>
<dbReference type="Gene3D" id="2.30.40.10">
    <property type="entry name" value="Urease, subunit C, domain 1"/>
    <property type="match status" value="1"/>
</dbReference>
<dbReference type="Pfam" id="PF07969">
    <property type="entry name" value="Amidohydro_3"/>
    <property type="match status" value="1"/>
</dbReference>
<protein>
    <submittedName>
        <fullName evidence="4">Amidohydrolase 3</fullName>
    </submittedName>
</protein>
<dbReference type="Proteomes" id="UP000002432">
    <property type="component" value="Chromosome"/>
</dbReference>
<dbReference type="Gene3D" id="3.20.20.140">
    <property type="entry name" value="Metal-dependent hydrolases"/>
    <property type="match status" value="1"/>
</dbReference>
<dbReference type="CDD" id="cd01300">
    <property type="entry name" value="YtcJ_like"/>
    <property type="match status" value="1"/>
</dbReference>
<proteinExistence type="predicted"/>
<feature type="domain" description="Amidohydrolase 3" evidence="3">
    <location>
        <begin position="97"/>
        <end position="580"/>
    </location>
</feature>
<sequence length="583" mass="64272">MKRELLAVLLTATALMAADKKENKSAPQEADAIYYNANVYVAPSKAAAETQSTHDENTAKPSSPAPRPRAFAVKDGKFLAIGTDKEIWIYKGKKTTLVDLKGQFVMPGFNDAHVHLGDGGREMLNVELAGTKSLDEMKQRIAERVKSAAPGEWILGGGWDQTKWTENKLPTRKDLDAVTAGHPAFFDRADGHIAVANSAAITAAKVDKSTTAPAGGAIDHDAKGEPTGIFREGAKGLISSIIPPPTPTQRRKGIELALEDAAQHGITSLQDNSPWEDFLVYEELESEGKLTARIAEWLPFTAELNTLDQHRSHHPGSDPMLHTTMLKGFMDGSLGSRTAALQRPYEDDPTNKGLPQFDQETLNKLADERIAAGYQLGFHAIGDEGVQMALDAFAEAQRYLRDHNQNGRDLHDLRFRIEHSQVLSSDQFQRYKELGVIASMQPNHLLTDMNWALDRLGTARARYSYAWRDFLDAGVPLAFGTDYPVEPITPFRGLYAAVTRQNEAMNREFFPVQKITIDEAIAAYTEGAAYAQFEESLKGRIAPGMYADFVVLDRDITDIRPHDILGTQVLRTVVGGKTVYEVE</sequence>
<gene>
    <name evidence="4" type="ordered locus">Acid345_1441</name>
</gene>
<keyword evidence="5" id="KW-1185">Reference proteome</keyword>
<dbReference type="HOGENOM" id="CLU_009942_1_0_0"/>
<dbReference type="SUPFAM" id="SSF51338">
    <property type="entry name" value="Composite domain of metallo-dependent hydrolases"/>
    <property type="match status" value="1"/>
</dbReference>
<keyword evidence="2" id="KW-0732">Signal</keyword>
<evidence type="ECO:0000259" key="3">
    <source>
        <dbReference type="Pfam" id="PF07969"/>
    </source>
</evidence>
<dbReference type="SUPFAM" id="SSF51556">
    <property type="entry name" value="Metallo-dependent hydrolases"/>
    <property type="match status" value="1"/>
</dbReference>
<dbReference type="AlphaFoldDB" id="Q1IRQ7"/>
<dbReference type="InterPro" id="IPR013108">
    <property type="entry name" value="Amidohydro_3"/>
</dbReference>
<organism evidence="4 5">
    <name type="scientific">Koribacter versatilis (strain Ellin345)</name>
    <dbReference type="NCBI Taxonomy" id="204669"/>
    <lineage>
        <taxon>Bacteria</taxon>
        <taxon>Pseudomonadati</taxon>
        <taxon>Acidobacteriota</taxon>
        <taxon>Terriglobia</taxon>
        <taxon>Terriglobales</taxon>
        <taxon>Candidatus Korobacteraceae</taxon>
        <taxon>Candidatus Korobacter</taxon>
    </lineage>
</organism>
<dbReference type="EMBL" id="CP000360">
    <property type="protein sequence ID" value="ABF40443.1"/>
    <property type="molecule type" value="Genomic_DNA"/>
</dbReference>